<dbReference type="PRINTS" id="PR00081">
    <property type="entry name" value="GDHRDH"/>
</dbReference>
<reference evidence="5 6" key="1">
    <citation type="submission" date="2019-11" db="EMBL/GenBank/DDBJ databases">
        <title>Streptomyces typhae sp. nov., a novel endophytic actinomycete isolated from the root of cattail pollen (Typha angustifolia L.).</title>
        <authorList>
            <person name="Peng C."/>
        </authorList>
    </citation>
    <scope>NUCLEOTIDE SEQUENCE [LARGE SCALE GENOMIC DNA]</scope>
    <source>
        <strain evidence="6">p1417</strain>
    </source>
</reference>
<dbReference type="PROSITE" id="PS00061">
    <property type="entry name" value="ADH_SHORT"/>
    <property type="match status" value="1"/>
</dbReference>
<name>A0A6L6X3U7_9ACTN</name>
<dbReference type="EMBL" id="WPNZ01000017">
    <property type="protein sequence ID" value="MVO88472.1"/>
    <property type="molecule type" value="Genomic_DNA"/>
</dbReference>
<keyword evidence="2" id="KW-0560">Oxidoreductase</keyword>
<dbReference type="InterPro" id="IPR057326">
    <property type="entry name" value="KR_dom"/>
</dbReference>
<dbReference type="PANTHER" id="PTHR43639">
    <property type="entry name" value="OXIDOREDUCTASE, SHORT-CHAIN DEHYDROGENASE/REDUCTASE FAMILY (AFU_ORTHOLOGUE AFUA_5G02870)"/>
    <property type="match status" value="1"/>
</dbReference>
<dbReference type="InterPro" id="IPR036291">
    <property type="entry name" value="NAD(P)-bd_dom_sf"/>
</dbReference>
<sequence length="284" mass="28477">MGHAVNRSAGHAAGHSTGNSVDHPSHAGHPGTELRGKAALVTGGTSGIGLAAARLLARAGADVVITGRDTGRGESAVRTVRALREGGGAVRFLAADLADLDSVAELGARSGPVDILVNNAGAFPTSLTVEQSVTGFQRVFDTNVRGAYFLVAALVPHMLEKGGGSIVNVTSLSAFRGFPGASAYSASKAALTSLTQTWAAEFAEGGVRVNSVAPGPTRTEGVLAAWGEDGNEGVARGLGLQRTARAQEIAEAICFLASPRASYVTGTTLHVDAGGAVLSGGAGR</sequence>
<dbReference type="CDD" id="cd05233">
    <property type="entry name" value="SDR_c"/>
    <property type="match status" value="1"/>
</dbReference>
<feature type="domain" description="Ketoreductase" evidence="4">
    <location>
        <begin position="37"/>
        <end position="229"/>
    </location>
</feature>
<evidence type="ECO:0000256" key="2">
    <source>
        <dbReference type="ARBA" id="ARBA00023002"/>
    </source>
</evidence>
<protein>
    <submittedName>
        <fullName evidence="5">SDR family oxidoreductase</fullName>
    </submittedName>
</protein>
<dbReference type="InterPro" id="IPR020904">
    <property type="entry name" value="Sc_DH/Rdtase_CS"/>
</dbReference>
<dbReference type="Pfam" id="PF13561">
    <property type="entry name" value="adh_short_C2"/>
    <property type="match status" value="1"/>
</dbReference>
<proteinExistence type="inferred from homology"/>
<dbReference type="InterPro" id="IPR002347">
    <property type="entry name" value="SDR_fam"/>
</dbReference>
<dbReference type="PANTHER" id="PTHR43639:SF1">
    <property type="entry name" value="SHORT-CHAIN DEHYDROGENASE_REDUCTASE FAMILY PROTEIN"/>
    <property type="match status" value="1"/>
</dbReference>
<dbReference type="FunFam" id="3.40.50.720:FF:000084">
    <property type="entry name" value="Short-chain dehydrogenase reductase"/>
    <property type="match status" value="1"/>
</dbReference>
<evidence type="ECO:0000256" key="3">
    <source>
        <dbReference type="SAM" id="MobiDB-lite"/>
    </source>
</evidence>
<dbReference type="SMART" id="SM00822">
    <property type="entry name" value="PKS_KR"/>
    <property type="match status" value="1"/>
</dbReference>
<dbReference type="SUPFAM" id="SSF51735">
    <property type="entry name" value="NAD(P)-binding Rossmann-fold domains"/>
    <property type="match status" value="1"/>
</dbReference>
<evidence type="ECO:0000313" key="6">
    <source>
        <dbReference type="Proteomes" id="UP000483802"/>
    </source>
</evidence>
<comment type="caution">
    <text evidence="5">The sequence shown here is derived from an EMBL/GenBank/DDBJ whole genome shotgun (WGS) entry which is preliminary data.</text>
</comment>
<evidence type="ECO:0000256" key="1">
    <source>
        <dbReference type="ARBA" id="ARBA00006484"/>
    </source>
</evidence>
<accession>A0A6L6X3U7</accession>
<keyword evidence="6" id="KW-1185">Reference proteome</keyword>
<evidence type="ECO:0000259" key="4">
    <source>
        <dbReference type="SMART" id="SM00822"/>
    </source>
</evidence>
<gene>
    <name evidence="5" type="ORF">GPA10_27845</name>
</gene>
<dbReference type="Gene3D" id="3.40.50.720">
    <property type="entry name" value="NAD(P)-binding Rossmann-like Domain"/>
    <property type="match status" value="1"/>
</dbReference>
<dbReference type="Proteomes" id="UP000483802">
    <property type="component" value="Unassembled WGS sequence"/>
</dbReference>
<dbReference type="AlphaFoldDB" id="A0A6L6X3U7"/>
<organism evidence="5 6">
    <name type="scientific">Streptomyces typhae</name>
    <dbReference type="NCBI Taxonomy" id="2681492"/>
    <lineage>
        <taxon>Bacteria</taxon>
        <taxon>Bacillati</taxon>
        <taxon>Actinomycetota</taxon>
        <taxon>Actinomycetes</taxon>
        <taxon>Kitasatosporales</taxon>
        <taxon>Streptomycetaceae</taxon>
        <taxon>Streptomyces</taxon>
    </lineage>
</organism>
<evidence type="ECO:0000313" key="5">
    <source>
        <dbReference type="EMBL" id="MVO88472.1"/>
    </source>
</evidence>
<dbReference type="PRINTS" id="PR00080">
    <property type="entry name" value="SDRFAMILY"/>
</dbReference>
<dbReference type="GO" id="GO:0016491">
    <property type="term" value="F:oxidoreductase activity"/>
    <property type="evidence" value="ECO:0007669"/>
    <property type="project" value="UniProtKB-KW"/>
</dbReference>
<feature type="region of interest" description="Disordered" evidence="3">
    <location>
        <begin position="1"/>
        <end position="33"/>
    </location>
</feature>
<comment type="similarity">
    <text evidence="1">Belongs to the short-chain dehydrogenases/reductases (SDR) family.</text>
</comment>